<proteinExistence type="inferred from homology"/>
<comment type="caution">
    <text evidence="11">The sequence shown here is derived from an EMBL/GenBank/DDBJ whole genome shotgun (WGS) entry which is preliminary data.</text>
</comment>
<evidence type="ECO:0000313" key="11">
    <source>
        <dbReference type="EMBL" id="KAK0441413.1"/>
    </source>
</evidence>
<dbReference type="PANTHER" id="PTHR42061:SF4">
    <property type="entry name" value="ENDO-CHITOSANASE"/>
    <property type="match status" value="1"/>
</dbReference>
<comment type="similarity">
    <text evidence="3 10">Belongs to the glycosyl hydrolase 75 family.</text>
</comment>
<sequence>MDLLCVSVILLSTFSSFSLAADFSADPSINAAGIYKDAAASLKSGKSIVASYPASRGDKDNVHIQADWLKLPHVQVYHFLADMDVDCDGVDYKCPGNGDGQDETDFGALDARSVPWYVLPNKFYKANKDIKPNALGAIICDGKMYYGIFGDSNGDTPEVIGEASLLLANTCFPKDGLNGGKGHTPLDVLYIVFPSQVPSGVGKNTIDIGALKKLGDEQARLLVSDLKLDSGNGGSGGDKDECKSYNDCSGSQVCCIFNSETSNICIAEKSCKDGLCSSGKSSGKCDG</sequence>
<dbReference type="PANTHER" id="PTHR42061">
    <property type="entry name" value="ENDO-CHITOSANASE"/>
    <property type="match status" value="1"/>
</dbReference>
<keyword evidence="9 10" id="KW-0624">Polysaccharide degradation</keyword>
<keyword evidence="7" id="KW-0119">Carbohydrate metabolism</keyword>
<evidence type="ECO:0000256" key="8">
    <source>
        <dbReference type="ARBA" id="ARBA00023295"/>
    </source>
</evidence>
<evidence type="ECO:0000256" key="9">
    <source>
        <dbReference type="ARBA" id="ARBA00023326"/>
    </source>
</evidence>
<evidence type="ECO:0000256" key="5">
    <source>
        <dbReference type="ARBA" id="ARBA00022729"/>
    </source>
</evidence>
<keyword evidence="5 10" id="KW-0732">Signal</keyword>
<organism evidence="11 12">
    <name type="scientific">Armillaria borealis</name>
    <dbReference type="NCBI Taxonomy" id="47425"/>
    <lineage>
        <taxon>Eukaryota</taxon>
        <taxon>Fungi</taxon>
        <taxon>Dikarya</taxon>
        <taxon>Basidiomycota</taxon>
        <taxon>Agaricomycotina</taxon>
        <taxon>Agaricomycetes</taxon>
        <taxon>Agaricomycetidae</taxon>
        <taxon>Agaricales</taxon>
        <taxon>Marasmiineae</taxon>
        <taxon>Physalacriaceae</taxon>
        <taxon>Armillaria</taxon>
    </lineage>
</organism>
<keyword evidence="8 10" id="KW-0326">Glycosidase</keyword>
<comment type="function">
    <text evidence="10">Chitosanase catalyzing the endo-type cleavage of chitosan, the deacylated form of chitin. Chitosanase may be crucial in the degradation of the deacetylated portion of chitin in the fungal cell wall.</text>
</comment>
<dbReference type="Proteomes" id="UP001175226">
    <property type="component" value="Unassembled WGS sequence"/>
</dbReference>
<reference evidence="11" key="1">
    <citation type="submission" date="2023-06" db="EMBL/GenBank/DDBJ databases">
        <authorList>
            <consortium name="Lawrence Berkeley National Laboratory"/>
            <person name="Ahrendt S."/>
            <person name="Sahu N."/>
            <person name="Indic B."/>
            <person name="Wong-Bajracharya J."/>
            <person name="Merenyi Z."/>
            <person name="Ke H.-M."/>
            <person name="Monk M."/>
            <person name="Kocsube S."/>
            <person name="Drula E."/>
            <person name="Lipzen A."/>
            <person name="Balint B."/>
            <person name="Henrissat B."/>
            <person name="Andreopoulos B."/>
            <person name="Martin F.M."/>
            <person name="Harder C.B."/>
            <person name="Rigling D."/>
            <person name="Ford K.L."/>
            <person name="Foster G.D."/>
            <person name="Pangilinan J."/>
            <person name="Papanicolaou A."/>
            <person name="Barry K."/>
            <person name="LaButti K."/>
            <person name="Viragh M."/>
            <person name="Koriabine M."/>
            <person name="Yan M."/>
            <person name="Riley R."/>
            <person name="Champramary S."/>
            <person name="Plett K.L."/>
            <person name="Tsai I.J."/>
            <person name="Slot J."/>
            <person name="Sipos G."/>
            <person name="Plett J."/>
            <person name="Nagy L.G."/>
            <person name="Grigoriev I.V."/>
        </authorList>
    </citation>
    <scope>NUCLEOTIDE SEQUENCE</scope>
    <source>
        <strain evidence="11">FPL87.14</strain>
    </source>
</reference>
<evidence type="ECO:0000256" key="7">
    <source>
        <dbReference type="ARBA" id="ARBA00023277"/>
    </source>
</evidence>
<protein>
    <recommendedName>
        <fullName evidence="10">Endo-chitosanase</fullName>
        <ecNumber evidence="10">3.2.1.132</ecNumber>
    </recommendedName>
</protein>
<keyword evidence="12" id="KW-1185">Reference proteome</keyword>
<feature type="signal peptide" evidence="10">
    <location>
        <begin position="1"/>
        <end position="20"/>
    </location>
</feature>
<evidence type="ECO:0000256" key="1">
    <source>
        <dbReference type="ARBA" id="ARBA00000405"/>
    </source>
</evidence>
<evidence type="ECO:0000256" key="10">
    <source>
        <dbReference type="RuleBase" id="RU361208"/>
    </source>
</evidence>
<comment type="subcellular location">
    <subcellularLocation>
        <location evidence="2 10">Secreted</location>
    </subcellularLocation>
</comment>
<evidence type="ECO:0000256" key="3">
    <source>
        <dbReference type="ARBA" id="ARBA00007799"/>
    </source>
</evidence>
<evidence type="ECO:0000256" key="6">
    <source>
        <dbReference type="ARBA" id="ARBA00022801"/>
    </source>
</evidence>
<accession>A0AA39JF13</accession>
<dbReference type="InterPro" id="IPR009939">
    <property type="entry name" value="Chitosanase_fungal"/>
</dbReference>
<gene>
    <name evidence="11" type="ORF">EV421DRAFT_1813072</name>
</gene>
<dbReference type="GO" id="GO:0000272">
    <property type="term" value="P:polysaccharide catabolic process"/>
    <property type="evidence" value="ECO:0007669"/>
    <property type="project" value="UniProtKB-KW"/>
</dbReference>
<evidence type="ECO:0000256" key="4">
    <source>
        <dbReference type="ARBA" id="ARBA00022525"/>
    </source>
</evidence>
<feature type="chain" id="PRO_5041484245" description="Endo-chitosanase" evidence="10">
    <location>
        <begin position="21"/>
        <end position="287"/>
    </location>
</feature>
<evidence type="ECO:0000313" key="12">
    <source>
        <dbReference type="Proteomes" id="UP001175226"/>
    </source>
</evidence>
<comment type="catalytic activity">
    <reaction evidence="1 10">
        <text>Endohydrolysis of beta-(1-&gt;4)-linkages between D-glucosamine residues in a partly acetylated chitosan.</text>
        <dbReference type="EC" id="3.2.1.132"/>
    </reaction>
</comment>
<keyword evidence="6 10" id="KW-0378">Hydrolase</keyword>
<dbReference type="GO" id="GO:0005576">
    <property type="term" value="C:extracellular region"/>
    <property type="evidence" value="ECO:0007669"/>
    <property type="project" value="UniProtKB-SubCell"/>
</dbReference>
<evidence type="ECO:0000256" key="2">
    <source>
        <dbReference type="ARBA" id="ARBA00004613"/>
    </source>
</evidence>
<dbReference type="Pfam" id="PF07335">
    <property type="entry name" value="Glyco_hydro_75"/>
    <property type="match status" value="1"/>
</dbReference>
<dbReference type="AlphaFoldDB" id="A0AA39JF13"/>
<dbReference type="EMBL" id="JAUEPT010000030">
    <property type="protein sequence ID" value="KAK0441413.1"/>
    <property type="molecule type" value="Genomic_DNA"/>
</dbReference>
<keyword evidence="4" id="KW-0964">Secreted</keyword>
<dbReference type="EC" id="3.2.1.132" evidence="10"/>
<dbReference type="GO" id="GO:0016977">
    <property type="term" value="F:chitosanase activity"/>
    <property type="evidence" value="ECO:0007669"/>
    <property type="project" value="UniProtKB-EC"/>
</dbReference>
<name>A0AA39JF13_9AGAR</name>